<dbReference type="Gene3D" id="3.20.20.80">
    <property type="entry name" value="Glycosidases"/>
    <property type="match status" value="1"/>
</dbReference>
<evidence type="ECO:0000256" key="6">
    <source>
        <dbReference type="ARBA" id="ARBA00023277"/>
    </source>
</evidence>
<dbReference type="InterPro" id="IPR001000">
    <property type="entry name" value="GH10_dom"/>
</dbReference>
<dbReference type="InterPro" id="IPR044846">
    <property type="entry name" value="GH10"/>
</dbReference>
<name>A0A8J3RLV1_9ACTN</name>
<accession>A0A8J3RLV1</accession>
<dbReference type="EMBL" id="BOOH01000037">
    <property type="protein sequence ID" value="GIH78067.1"/>
    <property type="molecule type" value="Genomic_DNA"/>
</dbReference>
<dbReference type="InterPro" id="IPR017853">
    <property type="entry name" value="GH"/>
</dbReference>
<sequence>MPSHLDRSARGADPLIRKHRTASAALTVTVDGAPPAGREVVVRQRDHKFLFGCIGFDFIPLANGEPLPEPPAGPGGGPEQLPDEAVAVHDEVLAERWSELFNFATLPFYWGRFEPVRGRPDTERLRETARWFADRGCVVKGHPLTWHTVTADWLLDLPNEEIVREQVHRIHREVAGFGGLIDMWDVVNEAVIMPVFDKYDNGITRICRDMGRIPLIRTVFDAAREANPRATLLLNDFDMSTAYECLIEGVLEAGIEIDALGLQSHMHQGYWGEEKTLAVIDRFARYGLPIHFTETTIVSGRIMPPEIEDLNDHRVPEWPTTPEGEERQAEEIVRHYKTLLSHPAVEAMTYWGFSDGGWLGAPGGFVRLDGTPKPSYEALHSLIKGEWWLEPTTMAVGDDGLVRFNGFLGEYEVTAEGRTAGFRLDEPGETALSVAL</sequence>
<evidence type="ECO:0000256" key="8">
    <source>
        <dbReference type="ARBA" id="ARBA00023326"/>
    </source>
</evidence>
<keyword evidence="12" id="KW-1185">Reference proteome</keyword>
<dbReference type="GO" id="GO:0045493">
    <property type="term" value="P:xylan catabolic process"/>
    <property type="evidence" value="ECO:0007669"/>
    <property type="project" value="UniProtKB-KW"/>
</dbReference>
<evidence type="ECO:0000259" key="10">
    <source>
        <dbReference type="PROSITE" id="PS51760"/>
    </source>
</evidence>
<reference evidence="11 12" key="1">
    <citation type="submission" date="2021-01" db="EMBL/GenBank/DDBJ databases">
        <title>Whole genome shotgun sequence of Planobispora longispora NBRC 13918.</title>
        <authorList>
            <person name="Komaki H."/>
            <person name="Tamura T."/>
        </authorList>
    </citation>
    <scope>NUCLEOTIDE SEQUENCE [LARGE SCALE GENOMIC DNA]</scope>
    <source>
        <strain evidence="11 12">NBRC 13918</strain>
    </source>
</reference>
<keyword evidence="5 9" id="KW-0378">Hydrolase</keyword>
<evidence type="ECO:0000256" key="5">
    <source>
        <dbReference type="ARBA" id="ARBA00022801"/>
    </source>
</evidence>
<evidence type="ECO:0000256" key="3">
    <source>
        <dbReference type="ARBA" id="ARBA00022651"/>
    </source>
</evidence>
<dbReference type="SUPFAM" id="SSF51445">
    <property type="entry name" value="(Trans)glycosidases"/>
    <property type="match status" value="1"/>
</dbReference>
<dbReference type="PROSITE" id="PS51760">
    <property type="entry name" value="GH10_2"/>
    <property type="match status" value="1"/>
</dbReference>
<evidence type="ECO:0000256" key="4">
    <source>
        <dbReference type="ARBA" id="ARBA00022729"/>
    </source>
</evidence>
<dbReference type="SMART" id="SM00633">
    <property type="entry name" value="Glyco_10"/>
    <property type="match status" value="1"/>
</dbReference>
<evidence type="ECO:0000256" key="9">
    <source>
        <dbReference type="RuleBase" id="RU361174"/>
    </source>
</evidence>
<protein>
    <recommendedName>
        <fullName evidence="9">Beta-xylanase</fullName>
        <ecNumber evidence="9">3.2.1.8</ecNumber>
    </recommendedName>
</protein>
<keyword evidence="8 9" id="KW-0624">Polysaccharide degradation</keyword>
<keyword evidence="7 9" id="KW-0326">Glycosidase</keyword>
<evidence type="ECO:0000313" key="11">
    <source>
        <dbReference type="EMBL" id="GIH78067.1"/>
    </source>
</evidence>
<dbReference type="PANTHER" id="PTHR31490:SF88">
    <property type="entry name" value="BETA-XYLANASE"/>
    <property type="match status" value="1"/>
</dbReference>
<evidence type="ECO:0000256" key="1">
    <source>
        <dbReference type="ARBA" id="ARBA00000681"/>
    </source>
</evidence>
<dbReference type="GO" id="GO:0031176">
    <property type="term" value="F:endo-1,4-beta-xylanase activity"/>
    <property type="evidence" value="ECO:0007669"/>
    <property type="project" value="UniProtKB-EC"/>
</dbReference>
<dbReference type="RefSeq" id="WP_239316838.1">
    <property type="nucleotide sequence ID" value="NZ_BOOH01000037.1"/>
</dbReference>
<gene>
    <name evidence="11" type="ORF">Plo01_44960</name>
</gene>
<evidence type="ECO:0000313" key="12">
    <source>
        <dbReference type="Proteomes" id="UP000616724"/>
    </source>
</evidence>
<dbReference type="PRINTS" id="PR00134">
    <property type="entry name" value="GLHYDRLASE10"/>
</dbReference>
<evidence type="ECO:0000256" key="2">
    <source>
        <dbReference type="ARBA" id="ARBA00007495"/>
    </source>
</evidence>
<comment type="catalytic activity">
    <reaction evidence="1 9">
        <text>Endohydrolysis of (1-&gt;4)-beta-D-xylosidic linkages in xylans.</text>
        <dbReference type="EC" id="3.2.1.8"/>
    </reaction>
</comment>
<feature type="domain" description="GH10" evidence="10">
    <location>
        <begin position="78"/>
        <end position="382"/>
    </location>
</feature>
<comment type="similarity">
    <text evidence="2 9">Belongs to the glycosyl hydrolase 10 (cellulase F) family.</text>
</comment>
<evidence type="ECO:0000256" key="7">
    <source>
        <dbReference type="ARBA" id="ARBA00023295"/>
    </source>
</evidence>
<dbReference type="EC" id="3.2.1.8" evidence="9"/>
<comment type="caution">
    <text evidence="11">The sequence shown here is derived from an EMBL/GenBank/DDBJ whole genome shotgun (WGS) entry which is preliminary data.</text>
</comment>
<dbReference type="Proteomes" id="UP000616724">
    <property type="component" value="Unassembled WGS sequence"/>
</dbReference>
<dbReference type="PANTHER" id="PTHR31490">
    <property type="entry name" value="GLYCOSYL HYDROLASE"/>
    <property type="match status" value="1"/>
</dbReference>
<dbReference type="AlphaFoldDB" id="A0A8J3RLV1"/>
<keyword evidence="6 9" id="KW-0119">Carbohydrate metabolism</keyword>
<keyword evidence="3" id="KW-0858">Xylan degradation</keyword>
<keyword evidence="4" id="KW-0732">Signal</keyword>
<dbReference type="Pfam" id="PF00331">
    <property type="entry name" value="Glyco_hydro_10"/>
    <property type="match status" value="1"/>
</dbReference>
<organism evidence="11 12">
    <name type="scientific">Planobispora longispora</name>
    <dbReference type="NCBI Taxonomy" id="28887"/>
    <lineage>
        <taxon>Bacteria</taxon>
        <taxon>Bacillati</taxon>
        <taxon>Actinomycetota</taxon>
        <taxon>Actinomycetes</taxon>
        <taxon>Streptosporangiales</taxon>
        <taxon>Streptosporangiaceae</taxon>
        <taxon>Planobispora</taxon>
    </lineage>
</organism>
<proteinExistence type="inferred from homology"/>